<feature type="compositionally biased region" description="Low complexity" evidence="1">
    <location>
        <begin position="319"/>
        <end position="328"/>
    </location>
</feature>
<dbReference type="AlphaFoldDB" id="A0A9P6ITE0"/>
<keyword evidence="3" id="KW-1185">Reference proteome</keyword>
<dbReference type="EMBL" id="JAAAHY010002533">
    <property type="protein sequence ID" value="KAF9944282.1"/>
    <property type="molecule type" value="Genomic_DNA"/>
</dbReference>
<name>A0A9P6ITE0_MORAP</name>
<evidence type="ECO:0000313" key="2">
    <source>
        <dbReference type="EMBL" id="KAF9944282.1"/>
    </source>
</evidence>
<feature type="compositionally biased region" description="Low complexity" evidence="1">
    <location>
        <begin position="27"/>
        <end position="42"/>
    </location>
</feature>
<feature type="compositionally biased region" description="Low complexity" evidence="1">
    <location>
        <begin position="410"/>
        <end position="426"/>
    </location>
</feature>
<feature type="compositionally biased region" description="Polar residues" evidence="1">
    <location>
        <begin position="44"/>
        <end position="54"/>
    </location>
</feature>
<feature type="region of interest" description="Disordered" evidence="1">
    <location>
        <begin position="84"/>
        <end position="282"/>
    </location>
</feature>
<feature type="compositionally biased region" description="Pro residues" evidence="1">
    <location>
        <begin position="427"/>
        <end position="440"/>
    </location>
</feature>
<evidence type="ECO:0000256" key="1">
    <source>
        <dbReference type="SAM" id="MobiDB-lite"/>
    </source>
</evidence>
<proteinExistence type="predicted"/>
<gene>
    <name evidence="2" type="ORF">BGZ70_004836</name>
</gene>
<feature type="compositionally biased region" description="Polar residues" evidence="1">
    <location>
        <begin position="15"/>
        <end position="26"/>
    </location>
</feature>
<dbReference type="Proteomes" id="UP000738359">
    <property type="component" value="Unassembled WGS sequence"/>
</dbReference>
<feature type="compositionally biased region" description="Polar residues" evidence="1">
    <location>
        <begin position="471"/>
        <end position="480"/>
    </location>
</feature>
<accession>A0A9P6ITE0</accession>
<feature type="non-terminal residue" evidence="2">
    <location>
        <position position="1"/>
    </location>
</feature>
<feature type="region of interest" description="Disordered" evidence="1">
    <location>
        <begin position="295"/>
        <end position="548"/>
    </location>
</feature>
<evidence type="ECO:0000313" key="3">
    <source>
        <dbReference type="Proteomes" id="UP000738359"/>
    </source>
</evidence>
<sequence>VSVVAELPEGEGNVTLPQRNAQRLTGSFSRSMSPVSSRPLSPNLGRTSPRSSLVISPPPRSIHRPASVSIRHSTQILPPPQIMTAGLSSRPSTATSPLSTHPPVSGLPATPDEKGFPGYGSLSRITSIRHQRDPGLNRQSMISVGSAKAYSQGASAGSLQERVQRSSSKTSLLRSPLATISGGSAIKSGVEAASSSSSPSSSSSSSPSSRPLSPVPSLASAPTQPLPEPPRAGSVSPNKASSTSSTHVTVTSRHQEQGFSVPTRSTARPRSQSQEDAQLTSKLGDMLLARKATAPLTKLDASSSSTLNLAPTPRPSAEANSHPPSNSHHASDHHQHQKFMSLPIQNLYTLPAPPTRQTPAQPRPLNQRSSESNSALRPISTVLSTVPSLGGGIARRPSASNSSKPHAPSRDSMLSASARLSSLISLPPEPTTAVPPPPPNAATVPHGTLPAPPTSALPMKPLDVDEALTGSGRTAAQASGQAGFDVIIEEEEEDEEEDEDGEDEEEDEEFGPSLQFEELEAVKDLTETDAEQDSVATTPTTPRRPEYYATKESQVVEYIFPSETFSA</sequence>
<comment type="caution">
    <text evidence="2">The sequence shown here is derived from an EMBL/GenBank/DDBJ whole genome shotgun (WGS) entry which is preliminary data.</text>
</comment>
<protein>
    <submittedName>
        <fullName evidence="2">Uncharacterized protein</fullName>
    </submittedName>
</protein>
<feature type="compositionally biased region" description="Polar residues" evidence="1">
    <location>
        <begin position="257"/>
        <end position="281"/>
    </location>
</feature>
<feature type="compositionally biased region" description="Polar residues" evidence="1">
    <location>
        <begin position="300"/>
        <end position="309"/>
    </location>
</feature>
<organism evidence="2 3">
    <name type="scientific">Mortierella alpina</name>
    <name type="common">Oleaginous fungus</name>
    <name type="synonym">Mortierella renispora</name>
    <dbReference type="NCBI Taxonomy" id="64518"/>
    <lineage>
        <taxon>Eukaryota</taxon>
        <taxon>Fungi</taxon>
        <taxon>Fungi incertae sedis</taxon>
        <taxon>Mucoromycota</taxon>
        <taxon>Mortierellomycotina</taxon>
        <taxon>Mortierellomycetes</taxon>
        <taxon>Mortierellales</taxon>
        <taxon>Mortierellaceae</taxon>
        <taxon>Mortierella</taxon>
    </lineage>
</organism>
<feature type="compositionally biased region" description="Low complexity" evidence="1">
    <location>
        <begin position="241"/>
        <end position="252"/>
    </location>
</feature>
<feature type="compositionally biased region" description="Low complexity" evidence="1">
    <location>
        <begin position="192"/>
        <end position="222"/>
    </location>
</feature>
<reference evidence="2" key="1">
    <citation type="journal article" date="2020" name="Fungal Divers.">
        <title>Resolving the Mortierellaceae phylogeny through synthesis of multi-gene phylogenetics and phylogenomics.</title>
        <authorList>
            <person name="Vandepol N."/>
            <person name="Liber J."/>
            <person name="Desiro A."/>
            <person name="Na H."/>
            <person name="Kennedy M."/>
            <person name="Barry K."/>
            <person name="Grigoriev I.V."/>
            <person name="Miller A.N."/>
            <person name="O'Donnell K."/>
            <person name="Stajich J.E."/>
            <person name="Bonito G."/>
        </authorList>
    </citation>
    <scope>NUCLEOTIDE SEQUENCE</scope>
    <source>
        <strain evidence="2">CK1249</strain>
    </source>
</reference>
<feature type="compositionally biased region" description="Acidic residues" evidence="1">
    <location>
        <begin position="487"/>
        <end position="510"/>
    </location>
</feature>
<feature type="compositionally biased region" description="Polar residues" evidence="1">
    <location>
        <begin position="86"/>
        <end position="99"/>
    </location>
</feature>
<feature type="region of interest" description="Disordered" evidence="1">
    <location>
        <begin position="1"/>
        <end position="66"/>
    </location>
</feature>
<feature type="compositionally biased region" description="Polar residues" evidence="1">
    <location>
        <begin position="366"/>
        <end position="387"/>
    </location>
</feature>
<dbReference type="OrthoDB" id="185175at2759"/>